<dbReference type="EMBL" id="CVQH01022731">
    <property type="protein sequence ID" value="CRK33901.1"/>
    <property type="molecule type" value="Genomic_DNA"/>
</dbReference>
<proteinExistence type="predicted"/>
<accession>A0A0G4NI42</accession>
<dbReference type="AlphaFoldDB" id="A0A0G4NI42"/>
<keyword evidence="4" id="KW-1185">Reference proteome</keyword>
<sequence length="114" mass="12215">MEGAFTHLGNHLISDSAAAIKAGADDLSTIDADESLLYGGKFGGRGGRRRADDDDNQTELYDEEDNDSLTSAPVGALQDLKLGHAQEEERELPAHACSYVLLPHFSRNATLALC</sequence>
<evidence type="ECO:0000256" key="1">
    <source>
        <dbReference type="SAM" id="MobiDB-lite"/>
    </source>
</evidence>
<evidence type="ECO:0000313" key="5">
    <source>
        <dbReference type="Proteomes" id="UP000045706"/>
    </source>
</evidence>
<organism evidence="3 5">
    <name type="scientific">Verticillium longisporum</name>
    <name type="common">Verticillium dahliae var. longisporum</name>
    <dbReference type="NCBI Taxonomy" id="100787"/>
    <lineage>
        <taxon>Eukaryota</taxon>
        <taxon>Fungi</taxon>
        <taxon>Dikarya</taxon>
        <taxon>Ascomycota</taxon>
        <taxon>Pezizomycotina</taxon>
        <taxon>Sordariomycetes</taxon>
        <taxon>Hypocreomycetidae</taxon>
        <taxon>Glomerellales</taxon>
        <taxon>Plectosphaerellaceae</taxon>
        <taxon>Verticillium</taxon>
    </lineage>
</organism>
<feature type="non-terminal residue" evidence="3">
    <location>
        <position position="114"/>
    </location>
</feature>
<gene>
    <name evidence="2" type="ORF">BN1708_019353</name>
    <name evidence="3" type="ORF">BN1723_019929</name>
</gene>
<protein>
    <submittedName>
        <fullName evidence="3">Uncharacterized protein</fullName>
    </submittedName>
</protein>
<feature type="compositionally biased region" description="Acidic residues" evidence="1">
    <location>
        <begin position="53"/>
        <end position="67"/>
    </location>
</feature>
<dbReference type="STRING" id="100787.A0A0G4NI42"/>
<evidence type="ECO:0000313" key="2">
    <source>
        <dbReference type="EMBL" id="CRK33901.1"/>
    </source>
</evidence>
<name>A0A0G4NI42_VERLO</name>
<dbReference type="Proteomes" id="UP000045706">
    <property type="component" value="Unassembled WGS sequence"/>
</dbReference>
<evidence type="ECO:0000313" key="3">
    <source>
        <dbReference type="EMBL" id="CRK46162.1"/>
    </source>
</evidence>
<dbReference type="Proteomes" id="UP000044602">
    <property type="component" value="Unassembled WGS sequence"/>
</dbReference>
<dbReference type="EMBL" id="CVQI01035372">
    <property type="protein sequence ID" value="CRK46162.1"/>
    <property type="molecule type" value="Genomic_DNA"/>
</dbReference>
<reference evidence="4 5" key="1">
    <citation type="submission" date="2015-05" db="EMBL/GenBank/DDBJ databases">
        <authorList>
            <person name="Fogelqvist Johan"/>
        </authorList>
    </citation>
    <scope>NUCLEOTIDE SEQUENCE [LARGE SCALE GENOMIC DNA]</scope>
    <source>
        <strain evidence="2">VL1</strain>
        <strain evidence="3">VL2</strain>
    </source>
</reference>
<evidence type="ECO:0000313" key="4">
    <source>
        <dbReference type="Proteomes" id="UP000044602"/>
    </source>
</evidence>
<feature type="region of interest" description="Disordered" evidence="1">
    <location>
        <begin position="38"/>
        <end position="73"/>
    </location>
</feature>